<keyword evidence="2" id="KW-1185">Reference proteome</keyword>
<dbReference type="PANTHER" id="PTHR36452">
    <property type="entry name" value="CHROMOSOME 12, WHOLE GENOME SHOTGUN SEQUENCE"/>
    <property type="match status" value="1"/>
</dbReference>
<dbReference type="EMBL" id="FXTE01000009">
    <property type="protein sequence ID" value="SMO79294.1"/>
    <property type="molecule type" value="Genomic_DNA"/>
</dbReference>
<dbReference type="AlphaFoldDB" id="A0A521E5S0"/>
<organism evidence="1 2">
    <name type="scientific">Ruegeria faecimaris</name>
    <dbReference type="NCBI Taxonomy" id="686389"/>
    <lineage>
        <taxon>Bacteria</taxon>
        <taxon>Pseudomonadati</taxon>
        <taxon>Pseudomonadota</taxon>
        <taxon>Alphaproteobacteria</taxon>
        <taxon>Rhodobacterales</taxon>
        <taxon>Roseobacteraceae</taxon>
        <taxon>Ruegeria</taxon>
    </lineage>
</organism>
<accession>A0A521E5S0</accession>
<evidence type="ECO:0000313" key="1">
    <source>
        <dbReference type="EMBL" id="SMO79294.1"/>
    </source>
</evidence>
<name>A0A521E5S0_9RHOB</name>
<sequence>MDQFRCFSPEALQFLSELRANNRREWFHANKQIYEAAIKQPAEQFAAQMSQALAEMTHMPHSVKIYRIHRDVRFSNDKTPYNPHLRMSFIPGDCGDQPPLWHFGLSPDCLSLGCGVFQYEKAALEKYRTGVAGPAGDDLMAIINDLTARNVRISEPELKRGPSGYSSDHPHLDLLRRKGLTVWTDLTAQPTVTQAGLREECLNQFQLFHPVFQTLQSLGT</sequence>
<dbReference type="InterPro" id="IPR012808">
    <property type="entry name" value="CHP02453"/>
</dbReference>
<dbReference type="PIRSF" id="PIRSF028451">
    <property type="entry name" value="UCP028451"/>
    <property type="match status" value="1"/>
</dbReference>
<dbReference type="InterPro" id="IPR015996">
    <property type="entry name" value="UCP028451"/>
</dbReference>
<protein>
    <submittedName>
        <fullName evidence="1">TIGR02453 family protein</fullName>
    </submittedName>
</protein>
<proteinExistence type="predicted"/>
<dbReference type="Proteomes" id="UP000319555">
    <property type="component" value="Unassembled WGS sequence"/>
</dbReference>
<dbReference type="RefSeq" id="WP_185956714.1">
    <property type="nucleotide sequence ID" value="NZ_FXTE01000009.1"/>
</dbReference>
<dbReference type="NCBIfam" id="TIGR02453">
    <property type="entry name" value="TIGR02453 family protein"/>
    <property type="match status" value="1"/>
</dbReference>
<evidence type="ECO:0000313" key="2">
    <source>
        <dbReference type="Proteomes" id="UP000319555"/>
    </source>
</evidence>
<reference evidence="1 2" key="1">
    <citation type="submission" date="2017-05" db="EMBL/GenBank/DDBJ databases">
        <authorList>
            <person name="Varghese N."/>
            <person name="Submissions S."/>
        </authorList>
    </citation>
    <scope>NUCLEOTIDE SEQUENCE [LARGE SCALE GENOMIC DNA]</scope>
    <source>
        <strain evidence="1 2">DSM 28009</strain>
    </source>
</reference>
<dbReference type="Pfam" id="PF09365">
    <property type="entry name" value="DUF2461"/>
    <property type="match status" value="1"/>
</dbReference>
<dbReference type="PANTHER" id="PTHR36452:SF1">
    <property type="entry name" value="DUF2461 DOMAIN-CONTAINING PROTEIN"/>
    <property type="match status" value="1"/>
</dbReference>
<gene>
    <name evidence="1" type="ORF">SAMN06265380_109131</name>
</gene>